<feature type="binding site" evidence="18">
    <location>
        <begin position="79"/>
        <end position="84"/>
    </location>
    <ligand>
        <name>NAD(+)</name>
        <dbReference type="ChEBI" id="CHEBI:57540"/>
    </ligand>
</feature>
<dbReference type="GO" id="GO:0009423">
    <property type="term" value="P:chorismate biosynthetic process"/>
    <property type="evidence" value="ECO:0007669"/>
    <property type="project" value="UniProtKB-UniRule"/>
</dbReference>
<comment type="pathway">
    <text evidence="5 18">Metabolic intermediate biosynthesis; chorismate biosynthesis; chorismate from D-erythrose 4-phosphate and phosphoenolpyruvate: step 2/7.</text>
</comment>
<feature type="domain" description="3-dehydroquinate synthase C-terminal" evidence="20">
    <location>
        <begin position="189"/>
        <end position="333"/>
    </location>
</feature>
<dbReference type="InterPro" id="IPR056179">
    <property type="entry name" value="DHQS_C"/>
</dbReference>
<protein>
    <recommendedName>
        <fullName evidence="8 18">3-dehydroquinate synthase</fullName>
        <shortName evidence="18">DHQS</shortName>
        <ecNumber evidence="7 18">4.2.3.4</ecNumber>
    </recommendedName>
</protein>
<evidence type="ECO:0000256" key="18">
    <source>
        <dbReference type="HAMAP-Rule" id="MF_00110"/>
    </source>
</evidence>
<keyword evidence="12 18" id="KW-0547">Nucleotide-binding</keyword>
<evidence type="ECO:0000256" key="16">
    <source>
        <dbReference type="ARBA" id="ARBA00023239"/>
    </source>
</evidence>
<evidence type="ECO:0000256" key="7">
    <source>
        <dbReference type="ARBA" id="ARBA00013031"/>
    </source>
</evidence>
<dbReference type="PANTHER" id="PTHR43622">
    <property type="entry name" value="3-DEHYDROQUINATE SYNTHASE"/>
    <property type="match status" value="1"/>
</dbReference>
<dbReference type="Gene3D" id="1.20.1090.10">
    <property type="entry name" value="Dehydroquinate synthase-like - alpha domain"/>
    <property type="match status" value="1"/>
</dbReference>
<comment type="caution">
    <text evidence="18">Lacks conserved residue(s) required for the propagation of feature annotation.</text>
</comment>
<evidence type="ECO:0000256" key="11">
    <source>
        <dbReference type="ARBA" id="ARBA00022723"/>
    </source>
</evidence>
<feature type="domain" description="3-dehydroquinate synthase N-terminal" evidence="19">
    <location>
        <begin position="75"/>
        <end position="187"/>
    </location>
</feature>
<feature type="binding site" evidence="18">
    <location>
        <position position="272"/>
    </location>
    <ligand>
        <name>Zn(2+)</name>
        <dbReference type="ChEBI" id="CHEBI:29105"/>
    </ligand>
</feature>
<accession>U2EGV6</accession>
<dbReference type="InterPro" id="IPR016037">
    <property type="entry name" value="DHQ_synth_AroB"/>
</dbReference>
<dbReference type="PANTHER" id="PTHR43622:SF7">
    <property type="entry name" value="3-DEHYDROQUINATE SYNTHASE, CHLOROPLASTIC"/>
    <property type="match status" value="1"/>
</dbReference>
<dbReference type="NCBIfam" id="TIGR01357">
    <property type="entry name" value="aroB"/>
    <property type="match status" value="1"/>
</dbReference>
<dbReference type="FunFam" id="3.40.50.1970:FF:000001">
    <property type="entry name" value="3-dehydroquinate synthase"/>
    <property type="match status" value="1"/>
</dbReference>
<dbReference type="STRING" id="1033802.SSPSH_003547"/>
<evidence type="ECO:0000256" key="13">
    <source>
        <dbReference type="ARBA" id="ARBA00022833"/>
    </source>
</evidence>
<keyword evidence="13 18" id="KW-0862">Zinc</keyword>
<sequence length="369" mass="39987">MSVALENTTRADLRVELGERSYDIVIAGGLIDQPDAYNGAIRDKRVLIVTNETVAPLYAAGVNKALSATHDVDTLTLPDGEQYKTLATLDTIYDRLLENGYGRDATIVALGGGVIGDIAGFAAASYQRGIDFVQLPTTLLAQVDSSVGGKTGVNHRLGKNMIGAFHQPTRVLADVGVLDSLPAREFAAGMAEVIKYGLIRDRPFLDWLDANLAAINNREPEVLIEVIRRSCANKAEVVAADEREAGQRALLNLGHTYGHALEAELGYGEWLHGEAVAAGMCMAADTARRLGWLDERQCEHIERIISAAHLPVAPPRELECARIRSLMARDKKVAAGTLRLVLMRDIGEAVVTRDYGDALDATLKRYFAK</sequence>
<keyword evidence="14 18" id="KW-0520">NAD</keyword>
<evidence type="ECO:0000256" key="1">
    <source>
        <dbReference type="ARBA" id="ARBA00001393"/>
    </source>
</evidence>
<keyword evidence="17 18" id="KW-0170">Cobalt</keyword>
<dbReference type="AlphaFoldDB" id="U2EGV6"/>
<evidence type="ECO:0000256" key="10">
    <source>
        <dbReference type="ARBA" id="ARBA00022605"/>
    </source>
</evidence>
<evidence type="ECO:0000256" key="6">
    <source>
        <dbReference type="ARBA" id="ARBA00005412"/>
    </source>
</evidence>
<evidence type="ECO:0000256" key="8">
    <source>
        <dbReference type="ARBA" id="ARBA00017684"/>
    </source>
</evidence>
<dbReference type="CDD" id="cd08195">
    <property type="entry name" value="DHQS"/>
    <property type="match status" value="1"/>
</dbReference>
<dbReference type="PIRSF" id="PIRSF001455">
    <property type="entry name" value="DHQ_synth"/>
    <property type="match status" value="1"/>
</dbReference>
<evidence type="ECO:0000313" key="22">
    <source>
        <dbReference type="Proteomes" id="UP000006242"/>
    </source>
</evidence>
<dbReference type="OrthoDB" id="9806583at2"/>
<dbReference type="GO" id="GO:0008652">
    <property type="term" value="P:amino acid biosynthetic process"/>
    <property type="evidence" value="ECO:0007669"/>
    <property type="project" value="UniProtKB-KW"/>
</dbReference>
<comment type="similarity">
    <text evidence="6 18">Belongs to the sugar phosphate cyclases superfamily. Dehydroquinate synthase family.</text>
</comment>
<gene>
    <name evidence="18 21" type="primary">aroB</name>
    <name evidence="21" type="ORF">SSPSH_003547</name>
</gene>
<evidence type="ECO:0000256" key="15">
    <source>
        <dbReference type="ARBA" id="ARBA00023141"/>
    </source>
</evidence>
<evidence type="ECO:0000256" key="12">
    <source>
        <dbReference type="ARBA" id="ARBA00022741"/>
    </source>
</evidence>
<feature type="binding site" evidence="18">
    <location>
        <begin position="137"/>
        <end position="138"/>
    </location>
    <ligand>
        <name>NAD(+)</name>
        <dbReference type="ChEBI" id="CHEBI:57540"/>
    </ligand>
</feature>
<dbReference type="SUPFAM" id="SSF56796">
    <property type="entry name" value="Dehydroquinate synthase-like"/>
    <property type="match status" value="1"/>
</dbReference>
<evidence type="ECO:0000256" key="14">
    <source>
        <dbReference type="ARBA" id="ARBA00023027"/>
    </source>
</evidence>
<dbReference type="HAMAP" id="MF_00110">
    <property type="entry name" value="DHQ_synthase"/>
    <property type="match status" value="1"/>
</dbReference>
<name>U2EGV6_9GAMM</name>
<dbReference type="RefSeq" id="WP_021031910.1">
    <property type="nucleotide sequence ID" value="NZ_AFNV02000032.1"/>
</dbReference>
<evidence type="ECO:0000256" key="2">
    <source>
        <dbReference type="ARBA" id="ARBA00001911"/>
    </source>
</evidence>
<keyword evidence="22" id="KW-1185">Reference proteome</keyword>
<keyword evidence="10 18" id="KW-0028">Amino-acid biosynthesis</keyword>
<dbReference type="Pfam" id="PF01761">
    <property type="entry name" value="DHQ_synthase"/>
    <property type="match status" value="1"/>
</dbReference>
<keyword evidence="9 18" id="KW-0963">Cytoplasm</keyword>
<keyword evidence="15 18" id="KW-0057">Aromatic amino acid biosynthesis</keyword>
<dbReference type="Gene3D" id="3.40.50.1970">
    <property type="match status" value="1"/>
</dbReference>
<feature type="binding site" evidence="18">
    <location>
        <position position="192"/>
    </location>
    <ligand>
        <name>Zn(2+)</name>
        <dbReference type="ChEBI" id="CHEBI:29105"/>
    </ligand>
</feature>
<organism evidence="21 22">
    <name type="scientific">Salinisphaera shabanensis E1L3A</name>
    <dbReference type="NCBI Taxonomy" id="1033802"/>
    <lineage>
        <taxon>Bacteria</taxon>
        <taxon>Pseudomonadati</taxon>
        <taxon>Pseudomonadota</taxon>
        <taxon>Gammaproteobacteria</taxon>
        <taxon>Salinisphaerales</taxon>
        <taxon>Salinisphaeraceae</taxon>
        <taxon>Salinisphaera</taxon>
    </lineage>
</organism>
<feature type="binding site" evidence="18">
    <location>
        <begin position="113"/>
        <end position="117"/>
    </location>
    <ligand>
        <name>NAD(+)</name>
        <dbReference type="ChEBI" id="CHEBI:57540"/>
    </ligand>
</feature>
<evidence type="ECO:0000256" key="4">
    <source>
        <dbReference type="ARBA" id="ARBA00004496"/>
    </source>
</evidence>
<evidence type="ECO:0000259" key="20">
    <source>
        <dbReference type="Pfam" id="PF24621"/>
    </source>
</evidence>
<comment type="caution">
    <text evidence="21">The sequence shown here is derived from an EMBL/GenBank/DDBJ whole genome shotgun (WGS) entry which is preliminary data.</text>
</comment>
<feature type="binding site" evidence="18">
    <location>
        <position position="159"/>
    </location>
    <ligand>
        <name>NAD(+)</name>
        <dbReference type="ChEBI" id="CHEBI:57540"/>
    </ligand>
</feature>
<comment type="catalytic activity">
    <reaction evidence="1 18">
        <text>7-phospho-2-dehydro-3-deoxy-D-arabino-heptonate = 3-dehydroquinate + phosphate</text>
        <dbReference type="Rhea" id="RHEA:21968"/>
        <dbReference type="ChEBI" id="CHEBI:32364"/>
        <dbReference type="ChEBI" id="CHEBI:43474"/>
        <dbReference type="ChEBI" id="CHEBI:58394"/>
        <dbReference type="EC" id="4.2.3.4"/>
    </reaction>
</comment>
<comment type="cofactor">
    <cofactor evidence="18">
        <name>Co(2+)</name>
        <dbReference type="ChEBI" id="CHEBI:48828"/>
    </cofactor>
    <cofactor evidence="18">
        <name>Zn(2+)</name>
        <dbReference type="ChEBI" id="CHEBI:29105"/>
    </cofactor>
    <text evidence="18">Binds 1 divalent metal cation per subunit. Can use either Co(2+) or Zn(2+).</text>
</comment>
<evidence type="ECO:0000256" key="5">
    <source>
        <dbReference type="ARBA" id="ARBA00004661"/>
    </source>
</evidence>
<comment type="cofactor">
    <cofactor evidence="2 18">
        <name>NAD(+)</name>
        <dbReference type="ChEBI" id="CHEBI:57540"/>
    </cofactor>
</comment>
<dbReference type="eggNOG" id="COG0337">
    <property type="taxonomic scope" value="Bacteria"/>
</dbReference>
<keyword evidence="11 18" id="KW-0479">Metal-binding</keyword>
<evidence type="ECO:0000259" key="19">
    <source>
        <dbReference type="Pfam" id="PF01761"/>
    </source>
</evidence>
<comment type="function">
    <text evidence="3 18">Catalyzes the conversion of 3-deoxy-D-arabino-heptulosonate 7-phosphate (DAHP) to dehydroquinate (DHQ).</text>
</comment>
<reference evidence="21 22" key="1">
    <citation type="journal article" date="2011" name="J. Bacteriol.">
        <title>Genome sequence of Salinisphaera shabanensis, a gammaproteobacterium from the harsh, variable environment of the brine-seawater interface of the Shaban Deep in the Red Sea.</title>
        <authorList>
            <person name="Antunes A."/>
            <person name="Alam I."/>
            <person name="Bajic V.B."/>
            <person name="Stingl U."/>
        </authorList>
    </citation>
    <scope>NUCLEOTIDE SEQUENCE [LARGE SCALE GENOMIC DNA]</scope>
    <source>
        <strain evidence="21 22">E1L3A</strain>
    </source>
</reference>
<dbReference type="FunFam" id="1.20.1090.10:FF:000002">
    <property type="entry name" value="3-dehydroquinate synthase"/>
    <property type="match status" value="1"/>
</dbReference>
<keyword evidence="16 18" id="KW-0456">Lyase</keyword>
<comment type="subcellular location">
    <subcellularLocation>
        <location evidence="4 18">Cytoplasm</location>
    </subcellularLocation>
</comment>
<dbReference type="EMBL" id="AFNV02000032">
    <property type="protein sequence ID" value="ERJ17632.1"/>
    <property type="molecule type" value="Genomic_DNA"/>
</dbReference>
<dbReference type="GO" id="GO:0003856">
    <property type="term" value="F:3-dehydroquinate synthase activity"/>
    <property type="evidence" value="ECO:0007669"/>
    <property type="project" value="UniProtKB-UniRule"/>
</dbReference>
<dbReference type="GO" id="GO:0005737">
    <property type="term" value="C:cytoplasm"/>
    <property type="evidence" value="ECO:0007669"/>
    <property type="project" value="UniProtKB-SubCell"/>
</dbReference>
<dbReference type="InterPro" id="IPR030963">
    <property type="entry name" value="DHQ_synth_fam"/>
</dbReference>
<dbReference type="Pfam" id="PF24621">
    <property type="entry name" value="DHQS_C"/>
    <property type="match status" value="1"/>
</dbReference>
<dbReference type="EC" id="4.2.3.4" evidence="7 18"/>
<evidence type="ECO:0000256" key="17">
    <source>
        <dbReference type="ARBA" id="ARBA00023285"/>
    </source>
</evidence>
<feature type="binding site" evidence="18">
    <location>
        <position position="150"/>
    </location>
    <ligand>
        <name>NAD(+)</name>
        <dbReference type="ChEBI" id="CHEBI:57540"/>
    </ligand>
</feature>
<dbReference type="Proteomes" id="UP000006242">
    <property type="component" value="Unassembled WGS sequence"/>
</dbReference>
<dbReference type="InterPro" id="IPR030960">
    <property type="entry name" value="DHQS/DOIS_N"/>
</dbReference>
<dbReference type="InterPro" id="IPR050071">
    <property type="entry name" value="Dehydroquinate_synthase"/>
</dbReference>
<reference evidence="21 22" key="2">
    <citation type="journal article" date="2013" name="PLoS ONE">
        <title>INDIGO - INtegrated Data Warehouse of MIcrobial GenOmes with Examples from the Red Sea Extremophiles.</title>
        <authorList>
            <person name="Alam I."/>
            <person name="Antunes A."/>
            <person name="Kamau A.A."/>
            <person name="Ba Alawi W."/>
            <person name="Kalkatawi M."/>
            <person name="Stingl U."/>
            <person name="Bajic V.B."/>
        </authorList>
    </citation>
    <scope>NUCLEOTIDE SEQUENCE [LARGE SCALE GENOMIC DNA]</scope>
    <source>
        <strain evidence="21 22">E1L3A</strain>
    </source>
</reference>
<evidence type="ECO:0000256" key="9">
    <source>
        <dbReference type="ARBA" id="ARBA00022490"/>
    </source>
</evidence>
<evidence type="ECO:0000256" key="3">
    <source>
        <dbReference type="ARBA" id="ARBA00003485"/>
    </source>
</evidence>
<dbReference type="GO" id="GO:0046872">
    <property type="term" value="F:metal ion binding"/>
    <property type="evidence" value="ECO:0007669"/>
    <property type="project" value="UniProtKB-KW"/>
</dbReference>
<feature type="binding site" evidence="18">
    <location>
        <position position="255"/>
    </location>
    <ligand>
        <name>Zn(2+)</name>
        <dbReference type="ChEBI" id="CHEBI:29105"/>
    </ligand>
</feature>
<dbReference type="UniPathway" id="UPA00053">
    <property type="reaction ID" value="UER00085"/>
</dbReference>
<proteinExistence type="inferred from homology"/>
<dbReference type="GO" id="GO:0000166">
    <property type="term" value="F:nucleotide binding"/>
    <property type="evidence" value="ECO:0007669"/>
    <property type="project" value="UniProtKB-KW"/>
</dbReference>
<dbReference type="GO" id="GO:0009073">
    <property type="term" value="P:aromatic amino acid family biosynthetic process"/>
    <property type="evidence" value="ECO:0007669"/>
    <property type="project" value="UniProtKB-KW"/>
</dbReference>
<evidence type="ECO:0000313" key="21">
    <source>
        <dbReference type="EMBL" id="ERJ17632.1"/>
    </source>
</evidence>